<dbReference type="RefSeq" id="WP_353933321.1">
    <property type="nucleotide sequence ID" value="NZ_CP150887.1"/>
</dbReference>
<accession>A0ABZ2UZE8</accession>
<evidence type="ECO:0008006" key="3">
    <source>
        <dbReference type="Google" id="ProtNLM"/>
    </source>
</evidence>
<dbReference type="Proteomes" id="UP001483337">
    <property type="component" value="Plasmid unnamed"/>
</dbReference>
<proteinExistence type="predicted"/>
<dbReference type="EMBL" id="CP150887">
    <property type="protein sequence ID" value="WZB90431.1"/>
    <property type="molecule type" value="Genomic_DNA"/>
</dbReference>
<keyword evidence="1" id="KW-0614">Plasmid</keyword>
<reference evidence="1 2" key="1">
    <citation type="submission" date="2024-04" db="EMBL/GenBank/DDBJ databases">
        <title>Okeanomitos corallinicola gen. &amp; sp. nov. (Nostocales, Cyanobacteria), a new toxic marine heterocyst-forming cyanobacterium from a coral reef.</title>
        <authorList>
            <person name="Li H."/>
            <person name="Li R."/>
            <person name="Kang J."/>
            <person name="Hii K.S."/>
            <person name="Mohamed H.F."/>
            <person name="Xu X."/>
            <person name="Luo Z."/>
        </authorList>
    </citation>
    <scope>NUCLEOTIDE SEQUENCE [LARGE SCALE GENOMIC DNA]</scope>
    <source>
        <strain evidence="1 2">TIOX110</strain>
        <plasmid evidence="1 2">unnamed</plasmid>
    </source>
</reference>
<evidence type="ECO:0000313" key="2">
    <source>
        <dbReference type="Proteomes" id="UP001483337"/>
    </source>
</evidence>
<keyword evidence="2" id="KW-1185">Reference proteome</keyword>
<geneLocation type="plasmid" evidence="1 2">
    <name>unnamed</name>
</geneLocation>
<sequence length="80" mass="9827">MTPKMPRRIKCNGFKKGNLLSLEDVAKRLFFDESTVRYHFIRRRLVAFRNNGVWWFTEESVTNFEKYLKVRNSKKKRRKK</sequence>
<protein>
    <recommendedName>
        <fullName evidence="3">Helix-turn-helix domain-containing protein</fullName>
    </recommendedName>
</protein>
<evidence type="ECO:0000313" key="1">
    <source>
        <dbReference type="EMBL" id="WZB90431.1"/>
    </source>
</evidence>
<gene>
    <name evidence="1" type="ORF">WJM97_22785</name>
</gene>
<name>A0ABZ2UZE8_9CYAN</name>
<organism evidence="1 2">
    <name type="scientific">Okeanomitos corallinicola TIOX110</name>
    <dbReference type="NCBI Taxonomy" id="3133117"/>
    <lineage>
        <taxon>Bacteria</taxon>
        <taxon>Bacillati</taxon>
        <taxon>Cyanobacteriota</taxon>
        <taxon>Cyanophyceae</taxon>
        <taxon>Nostocales</taxon>
        <taxon>Aphanizomenonaceae</taxon>
        <taxon>Okeanomitos</taxon>
    </lineage>
</organism>